<gene>
    <name evidence="1" type="ORF">QLQ15_18200</name>
</gene>
<evidence type="ECO:0000313" key="2">
    <source>
        <dbReference type="Proteomes" id="UP001321580"/>
    </source>
</evidence>
<proteinExistence type="predicted"/>
<accession>A0ABT6XKZ8</accession>
<name>A0ABT6XKZ8_9GAMM</name>
<comment type="caution">
    <text evidence="1">The sequence shown here is derived from an EMBL/GenBank/DDBJ whole genome shotgun (WGS) entry which is preliminary data.</text>
</comment>
<protein>
    <submittedName>
        <fullName evidence="1">Uncharacterized protein</fullName>
    </submittedName>
</protein>
<evidence type="ECO:0000313" key="1">
    <source>
        <dbReference type="EMBL" id="MDI9240838.1"/>
    </source>
</evidence>
<dbReference type="EMBL" id="JASGBI010000002">
    <property type="protein sequence ID" value="MDI9240838.1"/>
    <property type="molecule type" value="Genomic_DNA"/>
</dbReference>
<dbReference type="RefSeq" id="WP_283214312.1">
    <property type="nucleotide sequence ID" value="NZ_JASGBI010000002.1"/>
</dbReference>
<keyword evidence="2" id="KW-1185">Reference proteome</keyword>
<dbReference type="Proteomes" id="UP001321580">
    <property type="component" value="Unassembled WGS sequence"/>
</dbReference>
<sequence>MSTHRTAGAIPAIVIPRWPEPRSADLIDARLRGLDDEQRDALLRAVARAIDEYLATALGVGRSQPTLEAAFEEVLRQAAPALVHARADAKALRIRWRTP</sequence>
<organism evidence="1 2">
    <name type="scientific">Lysobacter stagni</name>
    <dbReference type="NCBI Taxonomy" id="3045172"/>
    <lineage>
        <taxon>Bacteria</taxon>
        <taxon>Pseudomonadati</taxon>
        <taxon>Pseudomonadota</taxon>
        <taxon>Gammaproteobacteria</taxon>
        <taxon>Lysobacterales</taxon>
        <taxon>Lysobacteraceae</taxon>
        <taxon>Lysobacter</taxon>
    </lineage>
</organism>
<reference evidence="1 2" key="1">
    <citation type="submission" date="2023-05" db="EMBL/GenBank/DDBJ databases">
        <title>Lysobacter sp. strain LF1 Genome sequencing and assembly.</title>
        <authorList>
            <person name="Jung Y."/>
        </authorList>
    </citation>
    <scope>NUCLEOTIDE SEQUENCE [LARGE SCALE GENOMIC DNA]</scope>
    <source>
        <strain evidence="1 2">LF1</strain>
    </source>
</reference>